<dbReference type="Proteomes" id="UP000773064">
    <property type="component" value="Unassembled WGS sequence"/>
</dbReference>
<gene>
    <name evidence="2" type="ORF">JS528_00760</name>
</gene>
<feature type="region of interest" description="Disordered" evidence="1">
    <location>
        <begin position="1"/>
        <end position="44"/>
    </location>
</feature>
<name>A0ABS5ULX1_9BIFI</name>
<sequence>MANADGDGRCGPNSERDAWETETRRNAYAPSAADGTGGRPRLTDQNLPVYEGVVHVELGAEPVPYRIIATADDVMEEREFHALAVSTCRVACLAADVIRGKLASSALKRAVTAPCLKRLETLAYLIDNQMRRNIELRARMRYLPVIPHDVSGMLVSETSMEMVVKLSIGGTVYWSTIRLKRIGCRWMCVVVDMG</sequence>
<evidence type="ECO:0000313" key="3">
    <source>
        <dbReference type="Proteomes" id="UP000773064"/>
    </source>
</evidence>
<evidence type="ECO:0000313" key="2">
    <source>
        <dbReference type="EMBL" id="MBT1171912.1"/>
    </source>
</evidence>
<dbReference type="EMBL" id="JAFEJS010000001">
    <property type="protein sequence ID" value="MBT1171912.1"/>
    <property type="molecule type" value="Genomic_DNA"/>
</dbReference>
<proteinExistence type="predicted"/>
<accession>A0ABS5ULX1</accession>
<dbReference type="RefSeq" id="WP_214357195.1">
    <property type="nucleotide sequence ID" value="NZ_JAFEJS010000001.1"/>
</dbReference>
<comment type="caution">
    <text evidence="2">The sequence shown here is derived from an EMBL/GenBank/DDBJ whole genome shotgun (WGS) entry which is preliminary data.</text>
</comment>
<feature type="compositionally biased region" description="Basic and acidic residues" evidence="1">
    <location>
        <begin position="14"/>
        <end position="25"/>
    </location>
</feature>
<organism evidence="2 3">
    <name type="scientific">Bifidobacterium santillanense</name>
    <dbReference type="NCBI Taxonomy" id="2809028"/>
    <lineage>
        <taxon>Bacteria</taxon>
        <taxon>Bacillati</taxon>
        <taxon>Actinomycetota</taxon>
        <taxon>Actinomycetes</taxon>
        <taxon>Bifidobacteriales</taxon>
        <taxon>Bifidobacteriaceae</taxon>
        <taxon>Bifidobacterium</taxon>
    </lineage>
</organism>
<reference evidence="2 3" key="1">
    <citation type="journal article" date="2021" name="Environ. Microbiol.">
        <title>Genetic insights into the dark matter of the mammalian gut microbiota through targeted genome reconstruction.</title>
        <authorList>
            <person name="Lugli G.A."/>
            <person name="Alessandri G."/>
            <person name="Milani C."/>
            <person name="Viappiani A."/>
            <person name="Fontana F."/>
            <person name="Tarracchini C."/>
            <person name="Mancabelli L."/>
            <person name="Argentini C."/>
            <person name="Ruiz L."/>
            <person name="Margolles A."/>
            <person name="van Sinderen D."/>
            <person name="Turroni F."/>
            <person name="Ventura M."/>
        </authorList>
    </citation>
    <scope>NUCLEOTIDE SEQUENCE [LARGE SCALE GENOMIC DNA]</scope>
    <source>
        <strain evidence="2 3">MA2</strain>
    </source>
</reference>
<dbReference type="InterPro" id="IPR045596">
    <property type="entry name" value="DUF6459"/>
</dbReference>
<evidence type="ECO:0000256" key="1">
    <source>
        <dbReference type="SAM" id="MobiDB-lite"/>
    </source>
</evidence>
<keyword evidence="3" id="KW-1185">Reference proteome</keyword>
<protein>
    <submittedName>
        <fullName evidence="2">Uncharacterized protein</fullName>
    </submittedName>
</protein>
<dbReference type="Pfam" id="PF20060">
    <property type="entry name" value="DUF6459"/>
    <property type="match status" value="1"/>
</dbReference>